<dbReference type="Gramene" id="TraesJAG4B03G02280880.1">
    <property type="protein sequence ID" value="TraesJAG4B03G02280880.1"/>
    <property type="gene ID" value="TraesJAG4B03G02280880"/>
</dbReference>
<organism evidence="2">
    <name type="scientific">Triticum aestivum</name>
    <name type="common">Wheat</name>
    <dbReference type="NCBI Taxonomy" id="4565"/>
    <lineage>
        <taxon>Eukaryota</taxon>
        <taxon>Viridiplantae</taxon>
        <taxon>Streptophyta</taxon>
        <taxon>Embryophyta</taxon>
        <taxon>Tracheophyta</taxon>
        <taxon>Spermatophyta</taxon>
        <taxon>Magnoliopsida</taxon>
        <taxon>Liliopsida</taxon>
        <taxon>Poales</taxon>
        <taxon>Poaceae</taxon>
        <taxon>BOP clade</taxon>
        <taxon>Pooideae</taxon>
        <taxon>Triticodae</taxon>
        <taxon>Triticeae</taxon>
        <taxon>Triticinae</taxon>
        <taxon>Triticum</taxon>
    </lineage>
</organism>
<dbReference type="Gramene" id="TraesROB_scaffold_009517_01G000100.1">
    <property type="protein sequence ID" value="TraesROB_scaffold_009517_01G000100.1"/>
    <property type="gene ID" value="TraesROB_scaffold_009517_01G000100"/>
</dbReference>
<keyword evidence="3" id="KW-1185">Reference proteome</keyword>
<evidence type="ECO:0000313" key="2">
    <source>
        <dbReference type="EnsemblPlants" id="TraesCS4B02G137700.1"/>
    </source>
</evidence>
<dbReference type="Gramene" id="TraesSYM4B03G02308280.1">
    <property type="protein sequence ID" value="TraesSYM4B03G02308280.1"/>
    <property type="gene ID" value="TraesSYM4B03G02308280"/>
</dbReference>
<dbReference type="Gramene" id="TraesCS4B02G137700.1">
    <property type="protein sequence ID" value="TraesCS4B02G137700.1"/>
    <property type="gene ID" value="TraesCS4B02G137700"/>
</dbReference>
<dbReference type="SMR" id="A0A3B6IPM2"/>
<dbReference type="AlphaFoldDB" id="A0A3B6IPM2"/>
<dbReference type="Gramene" id="TraesWEE_scaffold_062626_01G000100.1">
    <property type="protein sequence ID" value="TraesWEE_scaffold_062626_01G000100.1"/>
    <property type="gene ID" value="TraesWEE_scaffold_062626_01G000100"/>
</dbReference>
<dbReference type="Gramene" id="TraesJUL4B03G02301580.1">
    <property type="protein sequence ID" value="TraesJUL4B03G02301580.1"/>
    <property type="gene ID" value="TraesJUL4B03G02301580"/>
</dbReference>
<protein>
    <recommendedName>
        <fullName evidence="4">GPI inositol-deacylase</fullName>
    </recommendedName>
</protein>
<sequence>MEPSAQGGPSTYASVDDSQSVDRAEDSELFPSVPALNQAASNLAQIASYFTQCLPVPGYTGIPEEGQELAILPPVSTSGRPALQTSSAELDGTSLSPSVISSSQETSEISGQMAPFRVFQNGASLFQGLVDRARKTVRGSADDIGWLQRTQGLPAAEDGTTRFLEILDSVRKNEHKLPDAVVYLLVPGLFSNHGPLYFVKTKAYFSKMGLVCHIAKIHSESSVSKNAREIKEYIEEIYWGSRKRVLLLGHSKGGVDAAAALSLYWPQLKDKVAGLVLAQSPYGGSPVASDILREGQLGDYVMLRKLMEILVSKVLKGDLQALEDLTYERRKEFVAQHPLPPEVPIVSFHTEASITPSVLTALSHVAHVELPVAADGNPARIPVVMPLSAALAACSQLLVARYSEKSDGLVTRKDAEVPGSVAVRPERKLDHAWMVYSSMNEEPGDQANTSQVCEALLTLLVEVAQKRRHQTAMKDE</sequence>
<dbReference type="Gene3D" id="3.40.50.1820">
    <property type="entry name" value="alpha/beta hydrolase"/>
    <property type="match status" value="1"/>
</dbReference>
<feature type="compositionally biased region" description="Polar residues" evidence="1">
    <location>
        <begin position="75"/>
        <end position="99"/>
    </location>
</feature>
<name>A0A3B6IPM2_WHEAT</name>
<dbReference type="PANTHER" id="PTHR31934:SF6">
    <property type="entry name" value="ALPHA_BETA-HYDROLASES SUPERFAMILY PROTEIN"/>
    <property type="match status" value="1"/>
</dbReference>
<dbReference type="OrthoDB" id="2016516at2759"/>
<feature type="compositionally biased region" description="Polar residues" evidence="1">
    <location>
        <begin position="7"/>
        <end position="18"/>
    </location>
</feature>
<dbReference type="RefSeq" id="XP_044369261.1">
    <property type="nucleotide sequence ID" value="XM_044513326.1"/>
</dbReference>
<dbReference type="Gramene" id="TraesNOR4B03G02298640.1">
    <property type="protein sequence ID" value="TraesNOR4B03G02298640.1"/>
    <property type="gene ID" value="TraesNOR4B03G02298640"/>
</dbReference>
<dbReference type="Gramene" id="TraesPARA_EIv1.0_1339380.3">
    <property type="protein sequence ID" value="TraesPARA_EIv1.0_1339380.3.CDS"/>
    <property type="gene ID" value="TraesPARA_EIv1.0_1339380"/>
</dbReference>
<dbReference type="Gramene" id="TraesCS4B03G0321600.1">
    <property type="protein sequence ID" value="TraesCS4B03G0321600.1.CDS"/>
    <property type="gene ID" value="TraesCS4B03G0321600"/>
</dbReference>
<dbReference type="GO" id="GO:0008374">
    <property type="term" value="F:O-acyltransferase activity"/>
    <property type="evidence" value="ECO:0007669"/>
    <property type="project" value="InterPro"/>
</dbReference>
<dbReference type="Pfam" id="PF02450">
    <property type="entry name" value="LCAT"/>
    <property type="match status" value="1"/>
</dbReference>
<dbReference type="RefSeq" id="XP_044369260.1">
    <property type="nucleotide sequence ID" value="XM_044513325.1"/>
</dbReference>
<proteinExistence type="predicted"/>
<dbReference type="Gramene" id="TraesLAC4B03G02234900.1">
    <property type="protein sequence ID" value="TraesLAC4B03G02234900.1"/>
    <property type="gene ID" value="TraesLAC4B03G02234900"/>
</dbReference>
<feature type="region of interest" description="Disordered" evidence="1">
    <location>
        <begin position="74"/>
        <end position="99"/>
    </location>
</feature>
<dbReference type="Gramene" id="TraesCLE_scaffold_069092_01G000100.1">
    <property type="protein sequence ID" value="TraesCLE_scaffold_069092_01G000100.1"/>
    <property type="gene ID" value="TraesCLE_scaffold_069092_01G000100"/>
</dbReference>
<dbReference type="GeneID" id="123091720"/>
<dbReference type="PaxDb" id="4565-Traes_4BS_590ABA25F.1"/>
<dbReference type="Gramene" id="TraesJUL4B03G02301580.4">
    <property type="protein sequence ID" value="TraesJUL4B03G02301580.4"/>
    <property type="gene ID" value="TraesJUL4B03G02301580"/>
</dbReference>
<dbReference type="InterPro" id="IPR003386">
    <property type="entry name" value="LACT/PDAT_acylTrfase"/>
</dbReference>
<evidence type="ECO:0008006" key="4">
    <source>
        <dbReference type="Google" id="ProtNLM"/>
    </source>
</evidence>
<dbReference type="KEGG" id="taes:123091720"/>
<dbReference type="InterPro" id="IPR029058">
    <property type="entry name" value="AB_hydrolase_fold"/>
</dbReference>
<evidence type="ECO:0000256" key="1">
    <source>
        <dbReference type="SAM" id="MobiDB-lite"/>
    </source>
</evidence>
<evidence type="ECO:0000313" key="3">
    <source>
        <dbReference type="Proteomes" id="UP000019116"/>
    </source>
</evidence>
<dbReference type="OMA" id="CEFANIN"/>
<dbReference type="Gramene" id="TraesLDM4B03G02281640.1">
    <property type="protein sequence ID" value="TraesLDM4B03G02281640.1"/>
    <property type="gene ID" value="TraesLDM4B03G02281640"/>
</dbReference>
<dbReference type="Gramene" id="TraesPARA_EIv1.0_1339380.1">
    <property type="protein sequence ID" value="TraesPARA_EIv1.0_1339380.1.CDS"/>
    <property type="gene ID" value="TraesPARA_EIv1.0_1339380"/>
</dbReference>
<dbReference type="EnsemblPlants" id="TraesCS4B02G137700.1">
    <property type="protein sequence ID" value="TraesCS4B02G137700.1"/>
    <property type="gene ID" value="TraesCS4B02G137700"/>
</dbReference>
<dbReference type="Gramene" id="TraesMAC4B03G02280960.1">
    <property type="protein sequence ID" value="TraesMAC4B03G02280960.1"/>
    <property type="gene ID" value="TraesMAC4B03G02280960"/>
</dbReference>
<accession>A0A3B6IPM2</accession>
<gene>
    <name evidence="2" type="primary">LOC123091720</name>
</gene>
<dbReference type="SUPFAM" id="SSF53474">
    <property type="entry name" value="alpha/beta-Hydrolases"/>
    <property type="match status" value="1"/>
</dbReference>
<dbReference type="GO" id="GO:0006629">
    <property type="term" value="P:lipid metabolic process"/>
    <property type="evidence" value="ECO:0007669"/>
    <property type="project" value="InterPro"/>
</dbReference>
<feature type="region of interest" description="Disordered" evidence="1">
    <location>
        <begin position="1"/>
        <end position="29"/>
    </location>
</feature>
<dbReference type="RefSeq" id="XP_044369262.1">
    <property type="nucleotide sequence ID" value="XM_044513327.1"/>
</dbReference>
<dbReference type="Proteomes" id="UP000019116">
    <property type="component" value="Chromosome 4B"/>
</dbReference>
<dbReference type="PANTHER" id="PTHR31934">
    <property type="entry name" value="ALPHA/BETA-HYDROLASES SUPERFAMILY PROTEIN"/>
    <property type="match status" value="1"/>
</dbReference>
<reference evidence="2" key="1">
    <citation type="submission" date="2018-08" db="EMBL/GenBank/DDBJ databases">
        <authorList>
            <person name="Rossello M."/>
        </authorList>
    </citation>
    <scope>NUCLEOTIDE SEQUENCE [LARGE SCALE GENOMIC DNA]</scope>
    <source>
        <strain evidence="2">cv. Chinese Spring</strain>
    </source>
</reference>
<reference evidence="2" key="2">
    <citation type="submission" date="2018-10" db="UniProtKB">
        <authorList>
            <consortium name="EnsemblPlants"/>
        </authorList>
    </citation>
    <scope>IDENTIFICATION</scope>
</reference>
<dbReference type="Gramene" id="TraesCAD_scaffold_019795_01G000100.1">
    <property type="protein sequence ID" value="TraesCAD_scaffold_019795_01G000100.1"/>
    <property type="gene ID" value="TraesCAD_scaffold_019795_01G000100"/>
</dbReference>
<dbReference type="Gramene" id="TraesSTA4B03G02275030.1">
    <property type="protein sequence ID" value="TraesSTA4B03G02275030.1"/>
    <property type="gene ID" value="TraesSTA4B03G02275030"/>
</dbReference>